<accession>A0ABR1KRN8</accession>
<name>A0ABR1KRN8_9PEZI</name>
<protein>
    <recommendedName>
        <fullName evidence="5">Secreted protein</fullName>
    </recommendedName>
</protein>
<dbReference type="Proteomes" id="UP001363622">
    <property type="component" value="Unassembled WGS sequence"/>
</dbReference>
<evidence type="ECO:0000256" key="1">
    <source>
        <dbReference type="SAM" id="MobiDB-lite"/>
    </source>
</evidence>
<evidence type="ECO:0000313" key="4">
    <source>
        <dbReference type="Proteomes" id="UP001363622"/>
    </source>
</evidence>
<organism evidence="3 4">
    <name type="scientific">Phyllosticta citriasiana</name>
    <dbReference type="NCBI Taxonomy" id="595635"/>
    <lineage>
        <taxon>Eukaryota</taxon>
        <taxon>Fungi</taxon>
        <taxon>Dikarya</taxon>
        <taxon>Ascomycota</taxon>
        <taxon>Pezizomycotina</taxon>
        <taxon>Dothideomycetes</taxon>
        <taxon>Dothideomycetes incertae sedis</taxon>
        <taxon>Botryosphaeriales</taxon>
        <taxon>Phyllostictaceae</taxon>
        <taxon>Phyllosticta</taxon>
    </lineage>
</organism>
<reference evidence="3 4" key="1">
    <citation type="submission" date="2024-04" db="EMBL/GenBank/DDBJ databases">
        <title>Phyllosticta paracitricarpa is synonymous to the EU quarantine fungus P. citricarpa based on phylogenomic analyses.</title>
        <authorList>
            <consortium name="Lawrence Berkeley National Laboratory"/>
            <person name="Van Ingen-Buijs V.A."/>
            <person name="Van Westerhoven A.C."/>
            <person name="Haridas S."/>
            <person name="Skiadas P."/>
            <person name="Martin F."/>
            <person name="Groenewald J.Z."/>
            <person name="Crous P.W."/>
            <person name="Seidl M.F."/>
        </authorList>
    </citation>
    <scope>NUCLEOTIDE SEQUENCE [LARGE SCALE GENOMIC DNA]</scope>
    <source>
        <strain evidence="3 4">CBS 123371</strain>
    </source>
</reference>
<sequence length="110" mass="12411">MTSSVKLFALAITTTLDSTLGSPYKENTETSEIVPASHGRACRCMLLDPFHEQTVFDVEIHSASPNHQMREKLRDMPEEPRRHISSELGRIAFGVKSSGTMTRHRHSMEE</sequence>
<dbReference type="EMBL" id="JBBPHU010000004">
    <property type="protein sequence ID" value="KAK7519035.1"/>
    <property type="molecule type" value="Genomic_DNA"/>
</dbReference>
<feature type="signal peptide" evidence="2">
    <location>
        <begin position="1"/>
        <end position="21"/>
    </location>
</feature>
<evidence type="ECO:0000313" key="3">
    <source>
        <dbReference type="EMBL" id="KAK7519035.1"/>
    </source>
</evidence>
<feature type="chain" id="PRO_5046733798" description="Secreted protein" evidence="2">
    <location>
        <begin position="22"/>
        <end position="110"/>
    </location>
</feature>
<keyword evidence="4" id="KW-1185">Reference proteome</keyword>
<feature type="region of interest" description="Disordered" evidence="1">
    <location>
        <begin position="66"/>
        <end position="85"/>
    </location>
</feature>
<feature type="compositionally biased region" description="Basic and acidic residues" evidence="1">
    <location>
        <begin position="68"/>
        <end position="85"/>
    </location>
</feature>
<comment type="caution">
    <text evidence="3">The sequence shown here is derived from an EMBL/GenBank/DDBJ whole genome shotgun (WGS) entry which is preliminary data.</text>
</comment>
<evidence type="ECO:0008006" key="5">
    <source>
        <dbReference type="Google" id="ProtNLM"/>
    </source>
</evidence>
<gene>
    <name evidence="3" type="ORF">IWZ03DRAFT_375286</name>
</gene>
<keyword evidence="2" id="KW-0732">Signal</keyword>
<proteinExistence type="predicted"/>
<evidence type="ECO:0000256" key="2">
    <source>
        <dbReference type="SAM" id="SignalP"/>
    </source>
</evidence>